<feature type="compositionally biased region" description="Gly residues" evidence="4">
    <location>
        <begin position="426"/>
        <end position="436"/>
    </location>
</feature>
<proteinExistence type="predicted"/>
<dbReference type="PANTHER" id="PTHR47424:SF2">
    <property type="entry name" value="TRANSCRIPTION FACTOR DOMAIN-CONTAINING PROTEIN-RELATED"/>
    <property type="match status" value="1"/>
</dbReference>
<evidence type="ECO:0000313" key="7">
    <source>
        <dbReference type="Proteomes" id="UP000012174"/>
    </source>
</evidence>
<evidence type="ECO:0000256" key="2">
    <source>
        <dbReference type="ARBA" id="ARBA00023163"/>
    </source>
</evidence>
<dbReference type="GO" id="GO:0008270">
    <property type="term" value="F:zinc ion binding"/>
    <property type="evidence" value="ECO:0007669"/>
    <property type="project" value="InterPro"/>
</dbReference>
<organism evidence="6 7">
    <name type="scientific">Eutypa lata (strain UCR-EL1)</name>
    <name type="common">Grapevine dieback disease fungus</name>
    <name type="synonym">Eutypa armeniacae</name>
    <dbReference type="NCBI Taxonomy" id="1287681"/>
    <lineage>
        <taxon>Eukaryota</taxon>
        <taxon>Fungi</taxon>
        <taxon>Dikarya</taxon>
        <taxon>Ascomycota</taxon>
        <taxon>Pezizomycotina</taxon>
        <taxon>Sordariomycetes</taxon>
        <taxon>Xylariomycetidae</taxon>
        <taxon>Xylariales</taxon>
        <taxon>Diatrypaceae</taxon>
        <taxon>Eutypa</taxon>
    </lineage>
</organism>
<gene>
    <name evidence="6" type="ORF">UCREL1_799</name>
</gene>
<dbReference type="EMBL" id="KB705512">
    <property type="protein sequence ID" value="EMR72162.1"/>
    <property type="molecule type" value="Genomic_DNA"/>
</dbReference>
<feature type="region of interest" description="Disordered" evidence="4">
    <location>
        <begin position="388"/>
        <end position="443"/>
    </location>
</feature>
<dbReference type="Proteomes" id="UP000012174">
    <property type="component" value="Unassembled WGS sequence"/>
</dbReference>
<reference evidence="7" key="1">
    <citation type="journal article" date="2013" name="Genome Announc.">
        <title>Draft genome sequence of the grapevine dieback fungus Eutypa lata UCR-EL1.</title>
        <authorList>
            <person name="Blanco-Ulate B."/>
            <person name="Rolshausen P.E."/>
            <person name="Cantu D."/>
        </authorList>
    </citation>
    <scope>NUCLEOTIDE SEQUENCE [LARGE SCALE GENOMIC DNA]</scope>
    <source>
        <strain evidence="7">UCR-EL1</strain>
    </source>
</reference>
<accession>M7T6C7</accession>
<dbReference type="GO" id="GO:0006351">
    <property type="term" value="P:DNA-templated transcription"/>
    <property type="evidence" value="ECO:0007669"/>
    <property type="project" value="InterPro"/>
</dbReference>
<dbReference type="HOGENOM" id="CLU_008599_3_0_1"/>
<keyword evidence="1" id="KW-0805">Transcription regulation</keyword>
<evidence type="ECO:0000256" key="4">
    <source>
        <dbReference type="SAM" id="MobiDB-lite"/>
    </source>
</evidence>
<dbReference type="GO" id="GO:0000981">
    <property type="term" value="F:DNA-binding transcription factor activity, RNA polymerase II-specific"/>
    <property type="evidence" value="ECO:0007669"/>
    <property type="project" value="TreeGrafter"/>
</dbReference>
<dbReference type="OrthoDB" id="3364175at2759"/>
<keyword evidence="2" id="KW-0804">Transcription</keyword>
<evidence type="ECO:0000313" key="6">
    <source>
        <dbReference type="EMBL" id="EMR72162.1"/>
    </source>
</evidence>
<feature type="region of interest" description="Disordered" evidence="4">
    <location>
        <begin position="1"/>
        <end position="35"/>
    </location>
</feature>
<keyword evidence="3" id="KW-0539">Nucleus</keyword>
<dbReference type="PANTHER" id="PTHR47424">
    <property type="entry name" value="REGULATORY PROTEIN GAL4"/>
    <property type="match status" value="1"/>
</dbReference>
<dbReference type="AlphaFoldDB" id="M7T6C7"/>
<dbReference type="KEGG" id="ela:UCREL1_799"/>
<feature type="domain" description="Xylanolytic transcriptional activator regulatory" evidence="5">
    <location>
        <begin position="81"/>
        <end position="170"/>
    </location>
</feature>
<protein>
    <submittedName>
        <fullName evidence="6">Putative zn 2cys6 transcription factor protein</fullName>
    </submittedName>
</protein>
<feature type="compositionally biased region" description="Basic and acidic residues" evidence="4">
    <location>
        <begin position="396"/>
        <end position="410"/>
    </location>
</feature>
<sequence>MSSSKASTGLLEKPPQDDFEWDELDPINHQSPGFGVDAEAVEDDQIKDGMASLAVDDNEAGYLGVASAQPDINRHVADAMIDAYFKRYHLSYPILHEPTFRAQYSEVIPQPHGRSWPVLAYVVAAIGVYSSATVVGDLDLRLFEHAKSMLSFDFLEVGNLTLVQGLTLISNLQQKRDKPNSGPMVWPYDGVEVSFPLNVTDRELTANSKSYPQENAAITPYTAVSTQARFHTATHRIYSRVISKPFPAAEELLELDASMIQPWLASLPPYFSEHSTVPPTYAFAHAVMQWRYRNLRIIMYRPFVIRTALNARDGRDEDSAASMEAYDRCLEDARITINLISQYWSKYEHNRLAAWYALRHRGDELVPADLYDAPDNTGTGARQRELDALLPAPEPPNRRAPADVGTKDAEPDPPGPDPGNLHDGEQMGGEGGGGGLDYNPQQTLDEVNLGPIDESPQTQINHVFPMMWPNATALEAAEEVMGDDAWLEFLRGV</sequence>
<dbReference type="GO" id="GO:0000978">
    <property type="term" value="F:RNA polymerase II cis-regulatory region sequence-specific DNA binding"/>
    <property type="evidence" value="ECO:0007669"/>
    <property type="project" value="TreeGrafter"/>
</dbReference>
<keyword evidence="7" id="KW-1185">Reference proteome</keyword>
<dbReference type="CDD" id="cd12148">
    <property type="entry name" value="fungal_TF_MHR"/>
    <property type="match status" value="1"/>
</dbReference>
<dbReference type="InterPro" id="IPR007219">
    <property type="entry name" value="XnlR_reg_dom"/>
</dbReference>
<evidence type="ECO:0000256" key="1">
    <source>
        <dbReference type="ARBA" id="ARBA00023015"/>
    </source>
</evidence>
<dbReference type="eggNOG" id="ENOG502QSMN">
    <property type="taxonomic scope" value="Eukaryota"/>
</dbReference>
<dbReference type="Pfam" id="PF04082">
    <property type="entry name" value="Fungal_trans"/>
    <property type="match status" value="1"/>
</dbReference>
<dbReference type="GO" id="GO:0005634">
    <property type="term" value="C:nucleus"/>
    <property type="evidence" value="ECO:0007669"/>
    <property type="project" value="TreeGrafter"/>
</dbReference>
<evidence type="ECO:0000259" key="5">
    <source>
        <dbReference type="Pfam" id="PF04082"/>
    </source>
</evidence>
<dbReference type="GO" id="GO:0000435">
    <property type="term" value="P:positive regulation of transcription from RNA polymerase II promoter by galactose"/>
    <property type="evidence" value="ECO:0007669"/>
    <property type="project" value="TreeGrafter"/>
</dbReference>
<name>M7T6C7_EUTLA</name>
<evidence type="ECO:0000256" key="3">
    <source>
        <dbReference type="ARBA" id="ARBA00023242"/>
    </source>
</evidence>
<dbReference type="InterPro" id="IPR051127">
    <property type="entry name" value="Fungal_SecMet_Regulators"/>
</dbReference>
<dbReference type="OMA" id="THRIYSR"/>